<evidence type="ECO:0000313" key="2">
    <source>
        <dbReference type="Proteomes" id="UP000000862"/>
    </source>
</evidence>
<dbReference type="KEGG" id="vg:918074"/>
<reference evidence="1 2" key="5">
    <citation type="journal article" date="1997" name="Virology">
        <title>Analysis of 74 kb of DNA located at the right end of the 330-kb chlorella virus PBCV-1 genome.</title>
        <authorList>
            <person name="Li Y."/>
            <person name="Lu Z."/>
            <person name="Sun L."/>
            <person name="Ropp S."/>
            <person name="Kutish G.F."/>
            <person name="Rock D.L."/>
            <person name="Van Etten J.L."/>
        </authorList>
    </citation>
    <scope>NUCLEOTIDE SEQUENCE [LARGE SCALE GENOMIC DNA]</scope>
</reference>
<reference evidence="1 2" key="2">
    <citation type="journal article" date="1995" name="Virology">
        <title>Analysis of 43 kb of the Chlorella virus PBCV-1 330-kb genome: map positions 45 to 88.</title>
        <authorList>
            <person name="Li Y."/>
            <person name="Lu Z."/>
            <person name="Burbank D.E."/>
            <person name="Kutish G.F."/>
            <person name="Rock D.L."/>
            <person name="Van Etten J.L."/>
        </authorList>
    </citation>
    <scope>NUCLEOTIDE SEQUENCE [LARGE SCALE GENOMIC DNA]</scope>
</reference>
<name>Q98493_PBCV1</name>
<accession>Q98493</accession>
<organism evidence="1 2">
    <name type="scientific">Paramecium bursaria Chlorella virus 1</name>
    <name type="common">PBCV-1</name>
    <dbReference type="NCBI Taxonomy" id="10506"/>
    <lineage>
        <taxon>Viruses</taxon>
        <taxon>Varidnaviria</taxon>
        <taxon>Bamfordvirae</taxon>
        <taxon>Nucleocytoviricota</taxon>
        <taxon>Megaviricetes</taxon>
        <taxon>Algavirales</taxon>
        <taxon>Phycodnaviridae</taxon>
        <taxon>Chlorovirus</taxon>
        <taxon>Chlorovirus vanettense</taxon>
    </lineage>
</organism>
<protein>
    <submittedName>
        <fullName evidence="1">Uncharacterized protein</fullName>
    </submittedName>
</protein>
<evidence type="ECO:0000313" key="1">
    <source>
        <dbReference type="EMBL" id="AAC96810.1"/>
    </source>
</evidence>
<dbReference type="EMBL" id="JF411744">
    <property type="protein sequence ID" value="AAC96810.1"/>
    <property type="molecule type" value="Genomic_DNA"/>
</dbReference>
<reference evidence="1 2" key="7">
    <citation type="journal article" date="2000" name="Virology">
        <title>Characterization of a beta-1,3-glucanase encoded by chlorella virus PBCV-1.</title>
        <authorList>
            <person name="Sun L."/>
            <person name="Gurnon J.R."/>
            <person name="Adams B.J."/>
            <person name="Graves M.V."/>
            <person name="Van Etten J.L."/>
        </authorList>
    </citation>
    <scope>NUCLEOTIDE SEQUENCE [LARGE SCALE GENOMIC DNA]</scope>
</reference>
<reference evidence="1 2" key="8">
    <citation type="journal article" date="2010" name="J. Virol.">
        <title>Microarray analysis of Paramecium bursaria chlorella virus 1 transcription.</title>
        <authorList>
            <person name="Yanai-Balser G.M."/>
            <person name="Duncan G.A."/>
            <person name="Eudy J.D."/>
            <person name="Wang D."/>
            <person name="Li X."/>
            <person name="Agarkova I.V."/>
            <person name="Dunigan D.D."/>
            <person name="Van Etten J.L."/>
        </authorList>
    </citation>
    <scope>NUCLEOTIDE SEQUENCE [LARGE SCALE GENOMIC DNA]</scope>
</reference>
<dbReference type="Proteomes" id="UP000000862">
    <property type="component" value="Segment"/>
</dbReference>
<gene>
    <name evidence="1" type="primary">a442R</name>
</gene>
<reference evidence="1 2" key="6">
    <citation type="journal article" date="1999" name="Virology">
        <title>Chlorella virus PBCV-1 encodes a functional homospermidine synthase.</title>
        <authorList>
            <person name="Kaiser A."/>
            <person name="Vollmert M."/>
            <person name="Tholl D."/>
            <person name="Graves M.V."/>
            <person name="Gurnon J.R."/>
            <person name="Xing W."/>
            <person name="Lisec A.D."/>
            <person name="Nickerson K.W."/>
            <person name="Van Etten J.L."/>
        </authorList>
    </citation>
    <scope>NUCLEOTIDE SEQUENCE [LARGE SCALE GENOMIC DNA]</scope>
</reference>
<keyword evidence="2" id="KW-1185">Reference proteome</keyword>
<dbReference type="PIR" id="T17945">
    <property type="entry name" value="T17945"/>
</dbReference>
<sequence>MMIQVEGFQTLPQFIHKWLETVVGNLFAELAVGATEEHKQDRMPLEEFRTGKAHNFRALRTTRRGFKNCWLHKTQNVFLQKYLSVLDVGHQCSHFVELPQIIESNCRIRNFDCLVIKVSESHCMLLLSYLI</sequence>
<dbReference type="RefSeq" id="NP_048799.1">
    <property type="nucleotide sequence ID" value="NC_000852.5"/>
</dbReference>
<reference evidence="1 2" key="3">
    <citation type="journal article" date="1996" name="Virology">
        <title>Analysis of 94 kb of the chlorella virus PBCV-1 330-kb genome: map positions 88 to 182.</title>
        <authorList>
            <person name="Lu Z."/>
            <person name="Li Y."/>
            <person name="Que Q."/>
            <person name="Kutish G.F."/>
            <person name="Rock D.L."/>
            <person name="Van Etten J.L."/>
        </authorList>
    </citation>
    <scope>NUCLEOTIDE SEQUENCE [LARGE SCALE GENOMIC DNA]</scope>
</reference>
<reference evidence="1 2" key="1">
    <citation type="journal article" date="1995" name="Virology">
        <title>Analysis of 45 kb of DNA located at the left end of the chlorella virus PBCV-1 genome.</title>
        <authorList>
            <person name="Lu Z."/>
            <person name="Li Y."/>
            <person name="Zhang Y."/>
            <person name="Kutish G.F."/>
            <person name="Rock D.L."/>
            <person name="Van Etten J.L."/>
        </authorList>
    </citation>
    <scope>NUCLEOTIDE SEQUENCE [LARGE SCALE GENOMIC DNA]</scope>
</reference>
<reference evidence="1 2" key="4">
    <citation type="journal article" date="1996" name="Virology">
        <title>Analysis of 76 kb of the chlorella virus PBCV-1 330-kb genome: map positions 182 to 258.</title>
        <authorList>
            <person name="Kutish G.F."/>
            <person name="Li Y."/>
            <person name="Lu Z."/>
            <person name="Furuta M."/>
            <person name="Rock D.L."/>
            <person name="Van Etten J.L."/>
        </authorList>
    </citation>
    <scope>NUCLEOTIDE SEQUENCE [LARGE SCALE GENOMIC DNA]</scope>
</reference>
<organismHost>
    <name type="scientific">Chlorella</name>
    <dbReference type="NCBI Taxonomy" id="3071"/>
</organismHost>
<proteinExistence type="predicted"/>
<dbReference type="GeneID" id="918074"/>